<feature type="compositionally biased region" description="Acidic residues" evidence="1">
    <location>
        <begin position="12"/>
        <end position="22"/>
    </location>
</feature>
<accession>A0A3P6B1B3</accession>
<organism evidence="2">
    <name type="scientific">Brassica oleracea</name>
    <name type="common">Wild cabbage</name>
    <dbReference type="NCBI Taxonomy" id="3712"/>
    <lineage>
        <taxon>Eukaryota</taxon>
        <taxon>Viridiplantae</taxon>
        <taxon>Streptophyta</taxon>
        <taxon>Embryophyta</taxon>
        <taxon>Tracheophyta</taxon>
        <taxon>Spermatophyta</taxon>
        <taxon>Magnoliopsida</taxon>
        <taxon>eudicotyledons</taxon>
        <taxon>Gunneridae</taxon>
        <taxon>Pentapetalae</taxon>
        <taxon>rosids</taxon>
        <taxon>malvids</taxon>
        <taxon>Brassicales</taxon>
        <taxon>Brassicaceae</taxon>
        <taxon>Brassiceae</taxon>
        <taxon>Brassica</taxon>
    </lineage>
</organism>
<evidence type="ECO:0000256" key="1">
    <source>
        <dbReference type="SAM" id="MobiDB-lite"/>
    </source>
</evidence>
<protein>
    <submittedName>
        <fullName evidence="2">Uncharacterized protein</fullName>
    </submittedName>
</protein>
<feature type="compositionally biased region" description="Gly residues" evidence="1">
    <location>
        <begin position="51"/>
        <end position="60"/>
    </location>
</feature>
<reference evidence="2" key="1">
    <citation type="submission" date="2018-11" db="EMBL/GenBank/DDBJ databases">
        <authorList>
            <consortium name="Genoscope - CEA"/>
            <person name="William W."/>
        </authorList>
    </citation>
    <scope>NUCLEOTIDE SEQUENCE</scope>
</reference>
<gene>
    <name evidence="2" type="ORF">BOLC3T20834H</name>
</gene>
<feature type="region of interest" description="Disordered" evidence="1">
    <location>
        <begin position="1"/>
        <end position="71"/>
    </location>
</feature>
<proteinExistence type="predicted"/>
<dbReference type="EMBL" id="LR031872">
    <property type="protein sequence ID" value="VDD00027.1"/>
    <property type="molecule type" value="Genomic_DNA"/>
</dbReference>
<name>A0A3P6B1B3_BRAOL</name>
<sequence length="71" mass="6769">MAIPITTPADNPSEEEDGGDGEDGVRGGPPPPPLEGLDGGPEDDGEFRVGDPGGVTGAGGDPSVVGAGADD</sequence>
<evidence type="ECO:0000313" key="2">
    <source>
        <dbReference type="EMBL" id="VDD00027.1"/>
    </source>
</evidence>
<dbReference type="AlphaFoldDB" id="A0A3P6B1B3"/>